<evidence type="ECO:0000313" key="2">
    <source>
        <dbReference type="Proteomes" id="UP001497623"/>
    </source>
</evidence>
<organism evidence="1 2">
    <name type="scientific">Meganyctiphanes norvegica</name>
    <name type="common">Northern krill</name>
    <name type="synonym">Thysanopoda norvegica</name>
    <dbReference type="NCBI Taxonomy" id="48144"/>
    <lineage>
        <taxon>Eukaryota</taxon>
        <taxon>Metazoa</taxon>
        <taxon>Ecdysozoa</taxon>
        <taxon>Arthropoda</taxon>
        <taxon>Crustacea</taxon>
        <taxon>Multicrustacea</taxon>
        <taxon>Malacostraca</taxon>
        <taxon>Eumalacostraca</taxon>
        <taxon>Eucarida</taxon>
        <taxon>Euphausiacea</taxon>
        <taxon>Euphausiidae</taxon>
        <taxon>Meganyctiphanes</taxon>
    </lineage>
</organism>
<dbReference type="EMBL" id="CAXKWB010010280">
    <property type="protein sequence ID" value="CAL4097446.1"/>
    <property type="molecule type" value="Genomic_DNA"/>
</dbReference>
<dbReference type="AlphaFoldDB" id="A0AAV2QUH8"/>
<sequence>KKLKRLKNWWDSTDILGPLHSSLQQQVREAFYENIQYCDDFPHLYKFLLQVLFSSETGLCLPTDIFSNDIRQLKKIAVGYESCKVFAKVIQSLGPFTLQNLIVNTIKFEDKSPILALVSNIPFIQTINIMDCPSDRGKTFYFTFFKCLSKWCPILKVLEINFTRIDKSLKKVEILYEVFYDGMSKKNVLENIENMKDVSLTFPCMKFVRINMLSFEFCRNLAYSTAEVMFIYKLKKNFSTSPCMLRRVYFNSEILGQLTYSEKVNIKYLFPNMKHLALTHDYDSNYHYHHNHALFCARMKTNLIYLMAENLISHLALKFDGFYSSFSNTSDIHLFMPSFQMMGNKLESFTIIIAFCKAQELCSLIDLCSRAISIRVNRDRDINTNSFLCSPSEVKFSPKPYLRSLAIVNEESSNRPKFRSEFQYIVKGLLQVSPHLETLEIDVREVKSVSEILFELNSKGIKSFQNSLTKLTLIRESAWSYGVSRNLDVGYGVKKNGTYLSTWLINDIRNLIESLPFLKAVVMHFRLSDVKYFKSVYKGTAIDIFHGKSHGNEFVYEYY</sequence>
<proteinExistence type="predicted"/>
<reference evidence="1 2" key="1">
    <citation type="submission" date="2024-05" db="EMBL/GenBank/DDBJ databases">
        <authorList>
            <person name="Wallberg A."/>
        </authorList>
    </citation>
    <scope>NUCLEOTIDE SEQUENCE [LARGE SCALE GENOMIC DNA]</scope>
</reference>
<keyword evidence="2" id="KW-1185">Reference proteome</keyword>
<protein>
    <submittedName>
        <fullName evidence="1">Uncharacterized protein</fullName>
    </submittedName>
</protein>
<comment type="caution">
    <text evidence="1">The sequence shown here is derived from an EMBL/GenBank/DDBJ whole genome shotgun (WGS) entry which is preliminary data.</text>
</comment>
<feature type="non-terminal residue" evidence="1">
    <location>
        <position position="1"/>
    </location>
</feature>
<evidence type="ECO:0000313" key="1">
    <source>
        <dbReference type="EMBL" id="CAL4097446.1"/>
    </source>
</evidence>
<dbReference type="Proteomes" id="UP001497623">
    <property type="component" value="Unassembled WGS sequence"/>
</dbReference>
<accession>A0AAV2QUH8</accession>
<gene>
    <name evidence="1" type="ORF">MNOR_LOCUS15993</name>
</gene>
<name>A0AAV2QUH8_MEGNR</name>